<evidence type="ECO:0000256" key="2">
    <source>
        <dbReference type="ARBA" id="ARBA00023125"/>
    </source>
</evidence>
<name>A0A7U8GTQ6_NEPCE</name>
<dbReference type="Pfam" id="PF12840">
    <property type="entry name" value="HTH_20"/>
    <property type="match status" value="1"/>
</dbReference>
<evidence type="ECO:0000313" key="6">
    <source>
        <dbReference type="Proteomes" id="UP000002171"/>
    </source>
</evidence>
<dbReference type="CDD" id="cd00090">
    <property type="entry name" value="HTH_ARSR"/>
    <property type="match status" value="1"/>
</dbReference>
<dbReference type="GO" id="GO:0003700">
    <property type="term" value="F:DNA-binding transcription factor activity"/>
    <property type="evidence" value="ECO:0007669"/>
    <property type="project" value="InterPro"/>
</dbReference>
<dbReference type="PRINTS" id="PR00778">
    <property type="entry name" value="HTHARSR"/>
</dbReference>
<evidence type="ECO:0000256" key="3">
    <source>
        <dbReference type="ARBA" id="ARBA00023163"/>
    </source>
</evidence>
<feature type="domain" description="HTH arsR-type" evidence="4">
    <location>
        <begin position="1"/>
        <end position="95"/>
    </location>
</feature>
<dbReference type="OrthoDB" id="5297460at2"/>
<comment type="caution">
    <text evidence="5">The sequence shown here is derived from an EMBL/GenBank/DDBJ whole genome shotgun (WGS) entry which is preliminary data.</text>
</comment>
<evidence type="ECO:0000259" key="4">
    <source>
        <dbReference type="PROSITE" id="PS50987"/>
    </source>
</evidence>
<dbReference type="PROSITE" id="PS50987">
    <property type="entry name" value="HTH_ARSR_2"/>
    <property type="match status" value="1"/>
</dbReference>
<dbReference type="AlphaFoldDB" id="A0A7U8GTQ6"/>
<proteinExistence type="predicted"/>
<evidence type="ECO:0000313" key="5">
    <source>
        <dbReference type="EMBL" id="EAR62696.1"/>
    </source>
</evidence>
<keyword evidence="2" id="KW-0238">DNA-binding</keyword>
<keyword evidence="6" id="KW-1185">Reference proteome</keyword>
<gene>
    <name evidence="5" type="ORF">MED92_06243</name>
</gene>
<sequence>MQLEIAAKRLAELGHETRLRIFRHLVRGGHQGVPVGEIQTSLDIPGSTLSHHISRLINVGLVVQRREGRTLYCIPQYEELDGLIGFLKEECCINESTDNSGC</sequence>
<dbReference type="InterPro" id="IPR051011">
    <property type="entry name" value="Metal_resp_trans_reg"/>
</dbReference>
<dbReference type="SMART" id="SM00418">
    <property type="entry name" value="HTH_ARSR"/>
    <property type="match status" value="1"/>
</dbReference>
<organism evidence="5 6">
    <name type="scientific">Neptuniibacter caesariensis</name>
    <dbReference type="NCBI Taxonomy" id="207954"/>
    <lineage>
        <taxon>Bacteria</taxon>
        <taxon>Pseudomonadati</taxon>
        <taxon>Pseudomonadota</taxon>
        <taxon>Gammaproteobacteria</taxon>
        <taxon>Oceanospirillales</taxon>
        <taxon>Oceanospirillaceae</taxon>
        <taxon>Neptuniibacter</taxon>
    </lineage>
</organism>
<keyword evidence="3" id="KW-0804">Transcription</keyword>
<dbReference type="RefSeq" id="WP_007021714.1">
    <property type="nucleotide sequence ID" value="NZ_CH724126.1"/>
</dbReference>
<dbReference type="InterPro" id="IPR011991">
    <property type="entry name" value="ArsR-like_HTH"/>
</dbReference>
<reference evidence="5 6" key="1">
    <citation type="submission" date="2006-02" db="EMBL/GenBank/DDBJ databases">
        <authorList>
            <person name="Pinhassi J."/>
            <person name="Pedros-Alio C."/>
            <person name="Ferriera S."/>
            <person name="Johnson J."/>
            <person name="Kravitz S."/>
            <person name="Halpern A."/>
            <person name="Remington K."/>
            <person name="Beeson K."/>
            <person name="Tran B."/>
            <person name="Rogers Y.-H."/>
            <person name="Friedman R."/>
            <person name="Venter J.C."/>
        </authorList>
    </citation>
    <scope>NUCLEOTIDE SEQUENCE [LARGE SCALE GENOMIC DNA]</scope>
    <source>
        <strain evidence="5 6">MED92</strain>
    </source>
</reference>
<dbReference type="InterPro" id="IPR036390">
    <property type="entry name" value="WH_DNA-bd_sf"/>
</dbReference>
<dbReference type="GO" id="GO:0003677">
    <property type="term" value="F:DNA binding"/>
    <property type="evidence" value="ECO:0007669"/>
    <property type="project" value="UniProtKB-KW"/>
</dbReference>
<accession>A0A7U8GTQ6</accession>
<dbReference type="SUPFAM" id="SSF46785">
    <property type="entry name" value="Winged helix' DNA-binding domain"/>
    <property type="match status" value="1"/>
</dbReference>
<keyword evidence="1" id="KW-0805">Transcription regulation</keyword>
<evidence type="ECO:0000256" key="1">
    <source>
        <dbReference type="ARBA" id="ARBA00023015"/>
    </source>
</evidence>
<dbReference type="NCBIfam" id="NF033788">
    <property type="entry name" value="HTH_metalloreg"/>
    <property type="match status" value="1"/>
</dbReference>
<dbReference type="Proteomes" id="UP000002171">
    <property type="component" value="Unassembled WGS sequence"/>
</dbReference>
<dbReference type="PANTHER" id="PTHR43132:SF2">
    <property type="entry name" value="ARSENICAL RESISTANCE OPERON REPRESSOR ARSR-RELATED"/>
    <property type="match status" value="1"/>
</dbReference>
<dbReference type="Gene3D" id="1.10.10.10">
    <property type="entry name" value="Winged helix-like DNA-binding domain superfamily/Winged helix DNA-binding domain"/>
    <property type="match status" value="1"/>
</dbReference>
<dbReference type="InterPro" id="IPR001845">
    <property type="entry name" value="HTH_ArsR_DNA-bd_dom"/>
</dbReference>
<dbReference type="InterPro" id="IPR036388">
    <property type="entry name" value="WH-like_DNA-bd_sf"/>
</dbReference>
<protein>
    <submittedName>
        <fullName evidence="5">Hypothetical transcriptional regulator, ArsR family protein</fullName>
    </submittedName>
</protein>
<dbReference type="EMBL" id="AAOW01000002">
    <property type="protein sequence ID" value="EAR62696.1"/>
    <property type="molecule type" value="Genomic_DNA"/>
</dbReference>
<dbReference type="PANTHER" id="PTHR43132">
    <property type="entry name" value="ARSENICAL RESISTANCE OPERON REPRESSOR ARSR-RELATED"/>
    <property type="match status" value="1"/>
</dbReference>